<keyword evidence="2" id="KW-0479">Metal-binding</keyword>
<dbReference type="InterPro" id="IPR001584">
    <property type="entry name" value="Integrase_cat-core"/>
</dbReference>
<dbReference type="EMBL" id="JBAKFG010000011">
    <property type="protein sequence ID" value="MEX0373746.1"/>
    <property type="molecule type" value="Genomic_DNA"/>
</dbReference>
<keyword evidence="4" id="KW-0378">Hydrolase</keyword>
<dbReference type="InterPro" id="IPR039537">
    <property type="entry name" value="Retrotran_Ty1/copia-like"/>
</dbReference>
<keyword evidence="5" id="KW-0460">Magnesium</keyword>
<dbReference type="PROSITE" id="PS50994">
    <property type="entry name" value="INTEGRASE"/>
    <property type="match status" value="1"/>
</dbReference>
<protein>
    <submittedName>
        <fullName evidence="9">IS481 family transposase</fullName>
    </submittedName>
</protein>
<name>A0ABV3RZV9_9GAMM</name>
<organism evidence="9 10">
    <name type="scientific">Spiribacter roseus</name>
    <dbReference type="NCBI Taxonomy" id="1855875"/>
    <lineage>
        <taxon>Bacteria</taxon>
        <taxon>Pseudomonadati</taxon>
        <taxon>Pseudomonadota</taxon>
        <taxon>Gammaproteobacteria</taxon>
        <taxon>Chromatiales</taxon>
        <taxon>Ectothiorhodospiraceae</taxon>
        <taxon>Spiribacter</taxon>
    </lineage>
</organism>
<keyword evidence="6" id="KW-0229">DNA integration</keyword>
<keyword evidence="1" id="KW-0540">Nuclease</keyword>
<dbReference type="InterPro" id="IPR036397">
    <property type="entry name" value="RNaseH_sf"/>
</dbReference>
<dbReference type="PANTHER" id="PTHR42648:SF11">
    <property type="entry name" value="TRANSPOSON TY4-P GAG-POL POLYPROTEIN"/>
    <property type="match status" value="1"/>
</dbReference>
<dbReference type="InterPro" id="IPR047656">
    <property type="entry name" value="IS481-like_transpos"/>
</dbReference>
<dbReference type="SUPFAM" id="SSF53098">
    <property type="entry name" value="Ribonuclease H-like"/>
    <property type="match status" value="1"/>
</dbReference>
<reference evidence="9 10" key="1">
    <citation type="submission" date="2024-02" db="EMBL/GenBank/DDBJ databases">
        <title>New especies of Spiribacter isolated from saline water.</title>
        <authorList>
            <person name="Leon M.J."/>
            <person name="De La Haba R."/>
            <person name="Sanchez-Porro C."/>
            <person name="Ventosa A."/>
        </authorList>
    </citation>
    <scope>NUCLEOTIDE SEQUENCE [LARGE SCALE GENOMIC DNA]</scope>
    <source>
        <strain evidence="10">ag22IC6-196</strain>
    </source>
</reference>
<feature type="domain" description="Integrase catalytic" evidence="8">
    <location>
        <begin position="126"/>
        <end position="305"/>
    </location>
</feature>
<dbReference type="Gene3D" id="3.30.420.10">
    <property type="entry name" value="Ribonuclease H-like superfamily/Ribonuclease H"/>
    <property type="match status" value="1"/>
</dbReference>
<evidence type="ECO:0000313" key="10">
    <source>
        <dbReference type="Proteomes" id="UP001556636"/>
    </source>
</evidence>
<dbReference type="NCBIfam" id="NF033577">
    <property type="entry name" value="transpos_IS481"/>
    <property type="match status" value="1"/>
</dbReference>
<keyword evidence="10" id="KW-1185">Reference proteome</keyword>
<proteinExistence type="predicted"/>
<feature type="non-terminal residue" evidence="9">
    <location>
        <position position="323"/>
    </location>
</feature>
<evidence type="ECO:0000256" key="5">
    <source>
        <dbReference type="ARBA" id="ARBA00022842"/>
    </source>
</evidence>
<dbReference type="RefSeq" id="WP_367951900.1">
    <property type="nucleotide sequence ID" value="NZ_JBAKFG010000011.1"/>
</dbReference>
<dbReference type="Proteomes" id="UP001556636">
    <property type="component" value="Unassembled WGS sequence"/>
</dbReference>
<keyword evidence="7" id="KW-0233">DNA recombination</keyword>
<evidence type="ECO:0000256" key="1">
    <source>
        <dbReference type="ARBA" id="ARBA00022722"/>
    </source>
</evidence>
<evidence type="ECO:0000313" key="9">
    <source>
        <dbReference type="EMBL" id="MEX0373746.1"/>
    </source>
</evidence>
<evidence type="ECO:0000259" key="8">
    <source>
        <dbReference type="PROSITE" id="PS50994"/>
    </source>
</evidence>
<sequence>MNIQLDANATTTTKTRAYIQSSDKSIQALADELGVSVSTVRHWRNSDTIHDGSHTRKNLLATLSPAQEAIVIELRRTLLLPLDDLLTVVREFIHPELSRSALDRCLRRNGVSRLADLRPAEPCDAVKAKPFKAYEPGYIHIDYKYLPQMPDESRRRYLFVAIDRATRWVHVAIKTTKSAQAAKAFLKAVRAKAPFRIRQLLTDNDKAFTDRLQSKQRAPSGEHVFDKLCAEAGIEHRLTPVRRPQTNGMVERFNGRISDVLASHRFDSQEALDTTLKRYCHLYNHHIPQRALNHRTPIQAMKDWQTTHPQLFIRQVRNHAGPD</sequence>
<dbReference type="PANTHER" id="PTHR42648">
    <property type="entry name" value="TRANSPOSASE, PUTATIVE-RELATED"/>
    <property type="match status" value="1"/>
</dbReference>
<comment type="caution">
    <text evidence="9">The sequence shown here is derived from an EMBL/GenBank/DDBJ whole genome shotgun (WGS) entry which is preliminary data.</text>
</comment>
<evidence type="ECO:0000256" key="6">
    <source>
        <dbReference type="ARBA" id="ARBA00022908"/>
    </source>
</evidence>
<evidence type="ECO:0000256" key="2">
    <source>
        <dbReference type="ARBA" id="ARBA00022723"/>
    </source>
</evidence>
<gene>
    <name evidence="9" type="ORF">V6X51_09945</name>
</gene>
<dbReference type="Pfam" id="PF13683">
    <property type="entry name" value="rve_3"/>
    <property type="match status" value="1"/>
</dbReference>
<dbReference type="InterPro" id="IPR012337">
    <property type="entry name" value="RNaseH-like_sf"/>
</dbReference>
<evidence type="ECO:0000256" key="7">
    <source>
        <dbReference type="ARBA" id="ARBA00023172"/>
    </source>
</evidence>
<keyword evidence="3" id="KW-0255">Endonuclease</keyword>
<evidence type="ECO:0000256" key="3">
    <source>
        <dbReference type="ARBA" id="ARBA00022759"/>
    </source>
</evidence>
<evidence type="ECO:0000256" key="4">
    <source>
        <dbReference type="ARBA" id="ARBA00022801"/>
    </source>
</evidence>
<accession>A0ABV3RZV9</accession>